<comment type="subcellular location">
    <subcellularLocation>
        <location evidence="1">Membrane</location>
        <topology evidence="1">Multi-pass membrane protein</topology>
    </subcellularLocation>
</comment>
<comment type="caution">
    <text evidence="15">The sequence shown here is derived from an EMBL/GenBank/DDBJ whole genome shotgun (WGS) entry which is preliminary data.</text>
</comment>
<evidence type="ECO:0000256" key="4">
    <source>
        <dbReference type="ARBA" id="ARBA00022692"/>
    </source>
</evidence>
<dbReference type="VEuPathDB" id="HostDB:GeneID_118666474"/>
<dbReference type="Pfam" id="PF11879">
    <property type="entry name" value="DUF3399"/>
    <property type="match status" value="1"/>
</dbReference>
<dbReference type="GO" id="GO:1905030">
    <property type="term" value="F:voltage-gated monoatomic ion channel activity involved in regulation of postsynaptic membrane potential"/>
    <property type="evidence" value="ECO:0007669"/>
    <property type="project" value="TreeGrafter"/>
</dbReference>
<evidence type="ECO:0000256" key="12">
    <source>
        <dbReference type="SAM" id="Phobius"/>
    </source>
</evidence>
<dbReference type="PRINTS" id="PR01517">
    <property type="entry name" value="KV42CHANNEL"/>
</dbReference>
<proteinExistence type="predicted"/>
<evidence type="ECO:0000259" key="13">
    <source>
        <dbReference type="Pfam" id="PF00520"/>
    </source>
</evidence>
<evidence type="ECO:0000256" key="6">
    <source>
        <dbReference type="ARBA" id="ARBA00022958"/>
    </source>
</evidence>
<dbReference type="GO" id="GO:0008076">
    <property type="term" value="C:voltage-gated potassium channel complex"/>
    <property type="evidence" value="ECO:0007669"/>
    <property type="project" value="InterPro"/>
</dbReference>
<dbReference type="InterPro" id="IPR024587">
    <property type="entry name" value="K_chnl_volt-dep_Kv4_C"/>
</dbReference>
<feature type="transmembrane region" description="Helical" evidence="12">
    <location>
        <begin position="90"/>
        <end position="111"/>
    </location>
</feature>
<dbReference type="GO" id="GO:0043025">
    <property type="term" value="C:neuronal cell body"/>
    <property type="evidence" value="ECO:0007669"/>
    <property type="project" value="TreeGrafter"/>
</dbReference>
<dbReference type="EMBL" id="JABWUV010000011">
    <property type="protein sequence ID" value="KAF6319631.1"/>
    <property type="molecule type" value="Genomic_DNA"/>
</dbReference>
<dbReference type="PANTHER" id="PTHR11537">
    <property type="entry name" value="VOLTAGE-GATED POTASSIUM CHANNEL"/>
    <property type="match status" value="1"/>
</dbReference>
<evidence type="ECO:0000313" key="16">
    <source>
        <dbReference type="Proteomes" id="UP000527355"/>
    </source>
</evidence>
<dbReference type="Proteomes" id="UP000527355">
    <property type="component" value="Unassembled WGS sequence"/>
</dbReference>
<dbReference type="InterPro" id="IPR004055">
    <property type="entry name" value="K_chnl_volt-dep_Kv4.2"/>
</dbReference>
<organism evidence="15 16">
    <name type="scientific">Myotis myotis</name>
    <name type="common">Greater mouse-eared bat</name>
    <name type="synonym">Vespertilio myotis</name>
    <dbReference type="NCBI Taxonomy" id="51298"/>
    <lineage>
        <taxon>Eukaryota</taxon>
        <taxon>Metazoa</taxon>
        <taxon>Chordata</taxon>
        <taxon>Craniata</taxon>
        <taxon>Vertebrata</taxon>
        <taxon>Euteleostomi</taxon>
        <taxon>Mammalia</taxon>
        <taxon>Eutheria</taxon>
        <taxon>Laurasiatheria</taxon>
        <taxon>Chiroptera</taxon>
        <taxon>Yangochiroptera</taxon>
        <taxon>Vespertilionidae</taxon>
        <taxon>Myotis</taxon>
    </lineage>
</organism>
<evidence type="ECO:0000256" key="5">
    <source>
        <dbReference type="ARBA" id="ARBA00022826"/>
    </source>
</evidence>
<evidence type="ECO:0000256" key="11">
    <source>
        <dbReference type="SAM" id="MobiDB-lite"/>
    </source>
</evidence>
<keyword evidence="9 12" id="KW-0472">Membrane</keyword>
<evidence type="ECO:0000256" key="10">
    <source>
        <dbReference type="ARBA" id="ARBA00023303"/>
    </source>
</evidence>
<evidence type="ECO:0000256" key="8">
    <source>
        <dbReference type="ARBA" id="ARBA00023065"/>
    </source>
</evidence>
<keyword evidence="3" id="KW-0633">Potassium transport</keyword>
<feature type="domain" description="Ion transport" evidence="13">
    <location>
        <begin position="77"/>
        <end position="121"/>
    </location>
</feature>
<keyword evidence="16" id="KW-1185">Reference proteome</keyword>
<protein>
    <submittedName>
        <fullName evidence="15">Potassium voltage-gated channel subfamily D member 2</fullName>
    </submittedName>
</protein>
<evidence type="ECO:0000256" key="3">
    <source>
        <dbReference type="ARBA" id="ARBA00022538"/>
    </source>
</evidence>
<dbReference type="GO" id="GO:0043197">
    <property type="term" value="C:dendritic spine"/>
    <property type="evidence" value="ECO:0007669"/>
    <property type="project" value="TreeGrafter"/>
</dbReference>
<sequence length="335" mass="36987">MSNWAFDPEDQSLAWGQPKAVLVSMACHRSPQPFLGRLLRTPICILTPQSVPTQTTVMSQIPLQDTMSPQILLRPLEYGDMVPKTIAGKIFGSICSLSGVLVIALPVPVIVSNFSRIYHQNQRADKRRAQKKARLARIRAAKSGSANAYMQSKRNGLLSNQLQSSEDEQAFVSKYGSSFESQHHHLLHCLEKTTNHEFVDEQVFEESCMEVSTVNRPSSHSPSLSSQQGVTGTCCSRRHKKTFRIPSANVSGSHRGSVQELSTIQIRCVERNPLSNSRSSLNAKMEECVKLNCEQPYVTTAIISIPTPPVTTPEGDDRPESPEYSGGNIVRVSAL</sequence>
<evidence type="ECO:0000256" key="9">
    <source>
        <dbReference type="ARBA" id="ARBA00023136"/>
    </source>
</evidence>
<dbReference type="Gene3D" id="1.10.287.70">
    <property type="match status" value="1"/>
</dbReference>
<evidence type="ECO:0000256" key="1">
    <source>
        <dbReference type="ARBA" id="ARBA00004141"/>
    </source>
</evidence>
<evidence type="ECO:0000256" key="7">
    <source>
        <dbReference type="ARBA" id="ARBA00022989"/>
    </source>
</evidence>
<gene>
    <name evidence="15" type="ORF">mMyoMyo1_007134</name>
</gene>
<dbReference type="GO" id="GO:0001508">
    <property type="term" value="P:action potential"/>
    <property type="evidence" value="ECO:0007669"/>
    <property type="project" value="TreeGrafter"/>
</dbReference>
<accession>A0A7J7V3M1</accession>
<evidence type="ECO:0000256" key="2">
    <source>
        <dbReference type="ARBA" id="ARBA00022448"/>
    </source>
</evidence>
<keyword evidence="7 12" id="KW-1133">Transmembrane helix</keyword>
<evidence type="ECO:0000313" key="15">
    <source>
        <dbReference type="EMBL" id="KAF6319631.1"/>
    </source>
</evidence>
<keyword evidence="5" id="KW-0631">Potassium channel</keyword>
<keyword evidence="6" id="KW-0630">Potassium</keyword>
<dbReference type="SUPFAM" id="SSF81324">
    <property type="entry name" value="Voltage-gated potassium channels"/>
    <property type="match status" value="1"/>
</dbReference>
<feature type="domain" description="Potassium channel voltage dependent Kv4 C-terminal" evidence="14">
    <location>
        <begin position="177"/>
        <end position="250"/>
    </location>
</feature>
<dbReference type="AlphaFoldDB" id="A0A7J7V3M1"/>
<dbReference type="InterPro" id="IPR005821">
    <property type="entry name" value="Ion_trans_dom"/>
</dbReference>
<dbReference type="GO" id="GO:0005250">
    <property type="term" value="F:A-type (transient outward) potassium channel activity"/>
    <property type="evidence" value="ECO:0007669"/>
    <property type="project" value="TreeGrafter"/>
</dbReference>
<reference evidence="15 16" key="1">
    <citation type="journal article" date="2020" name="Nature">
        <title>Six reference-quality genomes reveal evolution of bat adaptations.</title>
        <authorList>
            <person name="Jebb D."/>
            <person name="Huang Z."/>
            <person name="Pippel M."/>
            <person name="Hughes G.M."/>
            <person name="Lavrichenko K."/>
            <person name="Devanna P."/>
            <person name="Winkler S."/>
            <person name="Jermiin L.S."/>
            <person name="Skirmuntt E.C."/>
            <person name="Katzourakis A."/>
            <person name="Burkitt-Gray L."/>
            <person name="Ray D.A."/>
            <person name="Sullivan K.A.M."/>
            <person name="Roscito J.G."/>
            <person name="Kirilenko B.M."/>
            <person name="Davalos L.M."/>
            <person name="Corthals A.P."/>
            <person name="Power M.L."/>
            <person name="Jones G."/>
            <person name="Ransome R.D."/>
            <person name="Dechmann D.K.N."/>
            <person name="Locatelli A.G."/>
            <person name="Puechmaille S.J."/>
            <person name="Fedrigo O."/>
            <person name="Jarvis E.D."/>
            <person name="Hiller M."/>
            <person name="Vernes S.C."/>
            <person name="Myers E.W."/>
            <person name="Teeling E.C."/>
        </authorList>
    </citation>
    <scope>NUCLEOTIDE SEQUENCE [LARGE SCALE GENOMIC DNA]</scope>
    <source>
        <strain evidence="15">MMyoMyo1</strain>
        <tissue evidence="15">Flight muscle</tissue>
    </source>
</reference>
<name>A0A7J7V3M1_MYOMY</name>
<dbReference type="FunFam" id="1.10.287.70:FF:000111">
    <property type="entry name" value="Potassium voltage-gated channel subfamily D member 3"/>
    <property type="match status" value="1"/>
</dbReference>
<keyword evidence="8" id="KW-0406">Ion transport</keyword>
<keyword evidence="10" id="KW-0407">Ion channel</keyword>
<dbReference type="GO" id="GO:0045211">
    <property type="term" value="C:postsynaptic membrane"/>
    <property type="evidence" value="ECO:0007669"/>
    <property type="project" value="TreeGrafter"/>
</dbReference>
<evidence type="ECO:0000259" key="14">
    <source>
        <dbReference type="Pfam" id="PF11879"/>
    </source>
</evidence>
<dbReference type="InterPro" id="IPR028325">
    <property type="entry name" value="VG_K_chnl"/>
</dbReference>
<feature type="region of interest" description="Disordered" evidence="11">
    <location>
        <begin position="305"/>
        <end position="328"/>
    </location>
</feature>
<dbReference type="Pfam" id="PF00520">
    <property type="entry name" value="Ion_trans"/>
    <property type="match status" value="1"/>
</dbReference>
<keyword evidence="4 12" id="KW-0812">Transmembrane</keyword>
<dbReference type="PANTHER" id="PTHR11537:SF265">
    <property type="entry name" value="POTASSIUM VOLTAGE-GATED CHANNEL SUBFAMILY D MEMBER 2"/>
    <property type="match status" value="1"/>
</dbReference>
<keyword evidence="2" id="KW-0813">Transport</keyword>